<dbReference type="Gene3D" id="3.50.50.60">
    <property type="entry name" value="FAD/NAD(P)-binding domain"/>
    <property type="match status" value="2"/>
</dbReference>
<dbReference type="InterPro" id="IPR036188">
    <property type="entry name" value="FAD/NAD-bd_sf"/>
</dbReference>
<dbReference type="PRINTS" id="PR00420">
    <property type="entry name" value="RNGMNOXGNASE"/>
</dbReference>
<dbReference type="InterPro" id="IPR051205">
    <property type="entry name" value="UbiH/COQ6_monooxygenase"/>
</dbReference>
<dbReference type="SUPFAM" id="SSF51905">
    <property type="entry name" value="FAD/NAD(P)-binding domain"/>
    <property type="match status" value="1"/>
</dbReference>
<keyword evidence="3" id="KW-1185">Reference proteome</keyword>
<evidence type="ECO:0000259" key="1">
    <source>
        <dbReference type="Pfam" id="PF01494"/>
    </source>
</evidence>
<dbReference type="PANTHER" id="PTHR43876:SF7">
    <property type="entry name" value="UBIQUINONE BIOSYNTHESIS MONOOXYGENASE COQ6, MITOCHONDRIAL"/>
    <property type="match status" value="1"/>
</dbReference>
<dbReference type="GO" id="GO:0004497">
    <property type="term" value="F:monooxygenase activity"/>
    <property type="evidence" value="ECO:0007669"/>
    <property type="project" value="UniProtKB-KW"/>
</dbReference>
<evidence type="ECO:0000313" key="2">
    <source>
        <dbReference type="EMBL" id="WNO05943.1"/>
    </source>
</evidence>
<dbReference type="InterPro" id="IPR002938">
    <property type="entry name" value="FAD-bd"/>
</dbReference>
<dbReference type="PROSITE" id="PS01304">
    <property type="entry name" value="UBIH"/>
    <property type="match status" value="1"/>
</dbReference>
<keyword evidence="2" id="KW-0560">Oxidoreductase</keyword>
<proteinExistence type="predicted"/>
<protein>
    <submittedName>
        <fullName evidence="2">FAD-dependent monooxygenase</fullName>
    </submittedName>
</protein>
<dbReference type="PANTHER" id="PTHR43876">
    <property type="entry name" value="UBIQUINONE BIOSYNTHESIS MONOOXYGENASE COQ6, MITOCHONDRIAL"/>
    <property type="match status" value="1"/>
</dbReference>
<evidence type="ECO:0000313" key="3">
    <source>
        <dbReference type="Proteomes" id="UP001302257"/>
    </source>
</evidence>
<dbReference type="Gene3D" id="3.30.9.10">
    <property type="entry name" value="D-Amino Acid Oxidase, subunit A, domain 2"/>
    <property type="match status" value="1"/>
</dbReference>
<accession>A0ABZ0B3B4</accession>
<dbReference type="Proteomes" id="UP001302257">
    <property type="component" value="Chromosome"/>
</dbReference>
<organism evidence="2 3">
    <name type="scientific">Rhodoferax mekongensis</name>
    <dbReference type="NCBI Taxonomy" id="3068341"/>
    <lineage>
        <taxon>Bacteria</taxon>
        <taxon>Pseudomonadati</taxon>
        <taxon>Pseudomonadota</taxon>
        <taxon>Betaproteobacteria</taxon>
        <taxon>Burkholderiales</taxon>
        <taxon>Comamonadaceae</taxon>
        <taxon>Rhodoferax</taxon>
    </lineage>
</organism>
<gene>
    <name evidence="2" type="ORF">RAN89_05815</name>
</gene>
<dbReference type="RefSeq" id="WP_313868667.1">
    <property type="nucleotide sequence ID" value="NZ_CP132507.1"/>
</dbReference>
<dbReference type="InterPro" id="IPR018168">
    <property type="entry name" value="Ubi_Hdrlase_CS"/>
</dbReference>
<feature type="domain" description="FAD-binding" evidence="1">
    <location>
        <begin position="131"/>
        <end position="323"/>
    </location>
</feature>
<reference evidence="2 3" key="1">
    <citation type="submission" date="2023-08" db="EMBL/GenBank/DDBJ databases">
        <title>Rhodoferax potami sp. nov. and Rhodoferax mekongensis sp. nov., isolated from the Mekong River in Thailand.</title>
        <authorList>
            <person name="Kitikhun S."/>
            <person name="Charoenyingcharoen P."/>
            <person name="Siriarchawattana P."/>
            <person name="Likhitrattanapisal S."/>
            <person name="Nilsakha T."/>
            <person name="Chanpet A."/>
            <person name="Rattanawaree P."/>
            <person name="Ingsriswang S."/>
        </authorList>
    </citation>
    <scope>NUCLEOTIDE SEQUENCE [LARGE SCALE GENOMIC DNA]</scope>
    <source>
        <strain evidence="2 3">TBRC 17307</strain>
    </source>
</reference>
<name>A0ABZ0B3B4_9BURK</name>
<dbReference type="EMBL" id="CP132507">
    <property type="protein sequence ID" value="WNO05943.1"/>
    <property type="molecule type" value="Genomic_DNA"/>
</dbReference>
<sequence length="375" mass="40853">MAQTYDICIRGAGIVGRTLALHLAAKRLKVALVVTAVGNPVADADVRAYALNQQSRALLEAVRCWPAGDSATPVLHMQVEADAQAQVNFAAADQGAEALNWIVDVPVMEQQLAQAVQFQPLITVVDTPQPATLTVVCEGRASTTRDEFGVEFDVFKYDQWAVAARVESELPHGQTARQWFHEGEITALLPMGGSQGNFHALVWSVSPERAQHLLNSPDMEFTDALQTATRMAVGSLRLTGPRASWPLQHAVARRWVGSASIAGVQRAWVLAGDAAHNVHPLAGQGLNLGLGDVAELVKVLDSRGYWRSVDDMRLLRQYERARKADFALVGGSGDSLQQLFSHPHALVQSARSWGMRGFDHLLPLKRWVARRAMGL</sequence>
<dbReference type="Pfam" id="PF01494">
    <property type="entry name" value="FAD_binding_3"/>
    <property type="match status" value="1"/>
</dbReference>
<keyword evidence="2" id="KW-0503">Monooxygenase</keyword>